<dbReference type="SMART" id="SM00028">
    <property type="entry name" value="TPR"/>
    <property type="match status" value="5"/>
</dbReference>
<dbReference type="FunFam" id="1.25.40.10:FF:000022">
    <property type="entry name" value="lysine-specific demethylase 6A isoform X1"/>
    <property type="match status" value="1"/>
</dbReference>
<evidence type="ECO:0000256" key="3">
    <source>
        <dbReference type="ARBA" id="ARBA00004123"/>
    </source>
</evidence>
<keyword evidence="15" id="KW-0802">TPR repeat</keyword>
<dbReference type="InterPro" id="IPR011990">
    <property type="entry name" value="TPR-like_helical_dom_sf"/>
</dbReference>
<dbReference type="Gene3D" id="1.25.40.10">
    <property type="entry name" value="Tetratricopeptide repeat domain"/>
    <property type="match status" value="2"/>
</dbReference>
<feature type="region of interest" description="Disordered" evidence="16">
    <location>
        <begin position="966"/>
        <end position="1001"/>
    </location>
</feature>
<evidence type="ECO:0000256" key="16">
    <source>
        <dbReference type="SAM" id="MobiDB-lite"/>
    </source>
</evidence>
<dbReference type="FunFam" id="2.60.120.650:FF:000002">
    <property type="entry name" value="lysine-specific demethylase 6A isoform X2"/>
    <property type="match status" value="1"/>
</dbReference>
<proteinExistence type="inferred from homology"/>
<dbReference type="GO" id="GO:0007507">
    <property type="term" value="P:heart development"/>
    <property type="evidence" value="ECO:0007669"/>
    <property type="project" value="TreeGrafter"/>
</dbReference>
<evidence type="ECO:0000256" key="2">
    <source>
        <dbReference type="ARBA" id="ARBA00001961"/>
    </source>
</evidence>
<feature type="repeat" description="TPR" evidence="15">
    <location>
        <begin position="248"/>
        <end position="281"/>
    </location>
</feature>
<comment type="cofactor">
    <cofactor evidence="2">
        <name>L-ascorbate</name>
        <dbReference type="ChEBI" id="CHEBI:38290"/>
    </cofactor>
</comment>
<dbReference type="InterPro" id="IPR019734">
    <property type="entry name" value="TPR_rpt"/>
</dbReference>
<dbReference type="FunFam" id="2.10.110.20:FF:000001">
    <property type="entry name" value="lysine-specific demethylase 6A isoform X2"/>
    <property type="match status" value="1"/>
</dbReference>
<evidence type="ECO:0000256" key="6">
    <source>
        <dbReference type="ARBA" id="ARBA00022833"/>
    </source>
</evidence>
<dbReference type="SMART" id="SM00558">
    <property type="entry name" value="JmjC"/>
    <property type="match status" value="1"/>
</dbReference>
<keyword evidence="7" id="KW-0156">Chromatin regulator</keyword>
<dbReference type="SUPFAM" id="SSF51197">
    <property type="entry name" value="Clavaminate synthase-like"/>
    <property type="match status" value="1"/>
</dbReference>
<feature type="repeat" description="TPR" evidence="15">
    <location>
        <begin position="58"/>
        <end position="91"/>
    </location>
</feature>
<dbReference type="InterPro" id="IPR003347">
    <property type="entry name" value="JmjC_dom"/>
</dbReference>
<keyword evidence="5" id="KW-0479">Metal-binding</keyword>
<keyword evidence="11" id="KW-0539">Nucleus</keyword>
<feature type="compositionally biased region" description="Polar residues" evidence="16">
    <location>
        <begin position="757"/>
        <end position="775"/>
    </location>
</feature>
<comment type="cofactor">
    <cofactor evidence="1">
        <name>Fe(2+)</name>
        <dbReference type="ChEBI" id="CHEBI:29033"/>
    </cofactor>
</comment>
<feature type="compositionally biased region" description="Polar residues" evidence="16">
    <location>
        <begin position="545"/>
        <end position="573"/>
    </location>
</feature>
<keyword evidence="4" id="KW-0597">Phosphoprotein</keyword>
<dbReference type="GO" id="GO:0031490">
    <property type="term" value="F:chromatin DNA binding"/>
    <property type="evidence" value="ECO:0007669"/>
    <property type="project" value="TreeGrafter"/>
</dbReference>
<dbReference type="GO" id="GO:0044666">
    <property type="term" value="C:MLL3/4 complex"/>
    <property type="evidence" value="ECO:0007669"/>
    <property type="project" value="TreeGrafter"/>
</dbReference>
<feature type="compositionally biased region" description="Polar residues" evidence="16">
    <location>
        <begin position="583"/>
        <end position="651"/>
    </location>
</feature>
<organism evidence="18 19">
    <name type="scientific">Strix occidentalis caurina</name>
    <name type="common">northern spotted owl</name>
    <dbReference type="NCBI Taxonomy" id="311401"/>
    <lineage>
        <taxon>Eukaryota</taxon>
        <taxon>Metazoa</taxon>
        <taxon>Chordata</taxon>
        <taxon>Craniata</taxon>
        <taxon>Vertebrata</taxon>
        <taxon>Euteleostomi</taxon>
        <taxon>Archelosauria</taxon>
        <taxon>Archosauria</taxon>
        <taxon>Dinosauria</taxon>
        <taxon>Saurischia</taxon>
        <taxon>Theropoda</taxon>
        <taxon>Coelurosauria</taxon>
        <taxon>Aves</taxon>
        <taxon>Neognathae</taxon>
        <taxon>Neoaves</taxon>
        <taxon>Telluraves</taxon>
        <taxon>Strigiformes</taxon>
        <taxon>Strigidae</taxon>
        <taxon>Strix</taxon>
    </lineage>
</organism>
<feature type="region of interest" description="Disordered" evidence="16">
    <location>
        <begin position="545"/>
        <end position="701"/>
    </location>
</feature>
<comment type="catalytic activity">
    <reaction evidence="14">
        <text>N(6),N(6),N(6)-trimethyl-L-lysyl(27)-[histone H3] + 2 2-oxoglutarate + 2 O2 = N(6)-methyl-L-lysyl(27)-[histone H3] + 2 formaldehyde + 2 succinate + 2 CO2</text>
        <dbReference type="Rhea" id="RHEA:60224"/>
        <dbReference type="Rhea" id="RHEA-COMP:15535"/>
        <dbReference type="Rhea" id="RHEA-COMP:15544"/>
        <dbReference type="ChEBI" id="CHEBI:15379"/>
        <dbReference type="ChEBI" id="CHEBI:16526"/>
        <dbReference type="ChEBI" id="CHEBI:16810"/>
        <dbReference type="ChEBI" id="CHEBI:16842"/>
        <dbReference type="ChEBI" id="CHEBI:30031"/>
        <dbReference type="ChEBI" id="CHEBI:61929"/>
        <dbReference type="ChEBI" id="CHEBI:61961"/>
        <dbReference type="EC" id="1.14.11.68"/>
    </reaction>
</comment>
<feature type="compositionally biased region" description="Basic and acidic residues" evidence="16">
    <location>
        <begin position="968"/>
        <end position="985"/>
    </location>
</feature>
<evidence type="ECO:0000256" key="15">
    <source>
        <dbReference type="PROSITE-ProRule" id="PRU00339"/>
    </source>
</evidence>
<feature type="compositionally biased region" description="Pro residues" evidence="16">
    <location>
        <begin position="840"/>
        <end position="853"/>
    </location>
</feature>
<dbReference type="GO" id="GO:0010468">
    <property type="term" value="P:regulation of gene expression"/>
    <property type="evidence" value="ECO:0007669"/>
    <property type="project" value="TreeGrafter"/>
</dbReference>
<evidence type="ECO:0000256" key="12">
    <source>
        <dbReference type="ARBA" id="ARBA00034483"/>
    </source>
</evidence>
<keyword evidence="9" id="KW-0560">Oxidoreductase</keyword>
<dbReference type="InterPro" id="IPR051630">
    <property type="entry name" value="Corepressor-Demethylase"/>
</dbReference>
<dbReference type="InterPro" id="IPR048562">
    <property type="entry name" value="KDM6A_B-like_C-hel"/>
</dbReference>
<evidence type="ECO:0000313" key="18">
    <source>
        <dbReference type="Ensembl" id="ENSSOCP00000023565.1"/>
    </source>
</evidence>
<evidence type="ECO:0000259" key="17">
    <source>
        <dbReference type="PROSITE" id="PS51184"/>
    </source>
</evidence>
<evidence type="ECO:0000256" key="1">
    <source>
        <dbReference type="ARBA" id="ARBA00001954"/>
    </source>
</evidence>
<dbReference type="SUPFAM" id="SSF48452">
    <property type="entry name" value="TPR-like"/>
    <property type="match status" value="1"/>
</dbReference>
<feature type="compositionally biased region" description="Low complexity" evidence="16">
    <location>
        <begin position="737"/>
        <end position="756"/>
    </location>
</feature>
<comment type="subcellular location">
    <subcellularLocation>
        <location evidence="3">Nucleus</location>
    </subcellularLocation>
</comment>
<keyword evidence="8" id="KW-0223">Dioxygenase</keyword>
<feature type="region of interest" description="Disordered" evidence="16">
    <location>
        <begin position="835"/>
        <end position="860"/>
    </location>
</feature>
<keyword evidence="19" id="KW-1185">Reference proteome</keyword>
<keyword evidence="6" id="KW-0862">Zinc</keyword>
<feature type="compositionally biased region" description="Polar residues" evidence="16">
    <location>
        <begin position="367"/>
        <end position="384"/>
    </location>
</feature>
<dbReference type="Gene3D" id="1.20.58.1370">
    <property type="match status" value="2"/>
</dbReference>
<evidence type="ECO:0000256" key="4">
    <source>
        <dbReference type="ARBA" id="ARBA00022553"/>
    </source>
</evidence>
<dbReference type="Proteomes" id="UP000694551">
    <property type="component" value="Unplaced"/>
</dbReference>
<reference evidence="18" key="2">
    <citation type="submission" date="2025-09" db="UniProtKB">
        <authorList>
            <consortium name="Ensembl"/>
        </authorList>
    </citation>
    <scope>IDENTIFICATION</scope>
</reference>
<evidence type="ECO:0000313" key="19">
    <source>
        <dbReference type="Proteomes" id="UP000694551"/>
    </source>
</evidence>
<dbReference type="FunFam" id="1.20.58.1370:FF:000001">
    <property type="entry name" value="lysine-specific demethylase 6A isoform X2"/>
    <property type="match status" value="1"/>
</dbReference>
<dbReference type="InterPro" id="IPR046941">
    <property type="entry name" value="KDM6_GATAL_sf"/>
</dbReference>
<feature type="region of interest" description="Disordered" evidence="16">
    <location>
        <begin position="351"/>
        <end position="384"/>
    </location>
</feature>
<dbReference type="Pfam" id="PF02373">
    <property type="entry name" value="JmjC"/>
    <property type="match status" value="1"/>
</dbReference>
<feature type="region of interest" description="Disordered" evidence="16">
    <location>
        <begin position="733"/>
        <end position="806"/>
    </location>
</feature>
<evidence type="ECO:0000256" key="11">
    <source>
        <dbReference type="ARBA" id="ARBA00023242"/>
    </source>
</evidence>
<dbReference type="Ensembl" id="ENSSOCT00000024152.1">
    <property type="protein sequence ID" value="ENSSOCP00000023565.1"/>
    <property type="gene ID" value="ENSSOCG00000012515.1"/>
</dbReference>
<dbReference type="EC" id="1.14.11.68" evidence="13"/>
<dbReference type="FunFam" id="1.20.58.1370:FF:000002">
    <property type="entry name" value="lysine-specific demethylase 6A isoform X6"/>
    <property type="match status" value="1"/>
</dbReference>
<dbReference type="PANTHER" id="PTHR14017">
    <property type="entry name" value="LYSINE-SPECIFIC DEMETHYLASE"/>
    <property type="match status" value="1"/>
</dbReference>
<feature type="domain" description="JmjC" evidence="17">
    <location>
        <begin position="1017"/>
        <end position="1180"/>
    </location>
</feature>
<evidence type="ECO:0000256" key="8">
    <source>
        <dbReference type="ARBA" id="ARBA00022964"/>
    </source>
</evidence>
<name>A0A8D0FYJ5_STROC</name>
<reference evidence="18" key="1">
    <citation type="submission" date="2025-08" db="UniProtKB">
        <authorList>
            <consortium name="Ensembl"/>
        </authorList>
    </citation>
    <scope>IDENTIFICATION</scope>
</reference>
<comment type="similarity">
    <text evidence="12">Belongs to the UTX family.</text>
</comment>
<protein>
    <recommendedName>
        <fullName evidence="13">[histone H3]-trimethyl-L-lysine(27) demethylase</fullName>
        <ecNumber evidence="13">1.14.11.68</ecNumber>
    </recommendedName>
</protein>
<dbReference type="Gene3D" id="2.60.120.650">
    <property type="entry name" value="Cupin"/>
    <property type="match status" value="1"/>
</dbReference>
<dbReference type="GO" id="GO:0071558">
    <property type="term" value="F:histone H3K27me2/H3K27me3 demethylase activity"/>
    <property type="evidence" value="ECO:0007669"/>
    <property type="project" value="UniProtKB-EC"/>
</dbReference>
<accession>A0A8D0FYJ5</accession>
<evidence type="ECO:0000256" key="7">
    <source>
        <dbReference type="ARBA" id="ARBA00022853"/>
    </source>
</evidence>
<dbReference type="Pfam" id="PF21322">
    <property type="entry name" value="KDM6_C-hel"/>
    <property type="match status" value="1"/>
</dbReference>
<dbReference type="PROSITE" id="PS50005">
    <property type="entry name" value="TPR"/>
    <property type="match status" value="2"/>
</dbReference>
<evidence type="ECO:0000256" key="14">
    <source>
        <dbReference type="ARBA" id="ARBA00048695"/>
    </source>
</evidence>
<evidence type="ECO:0000256" key="5">
    <source>
        <dbReference type="ARBA" id="ARBA00022723"/>
    </source>
</evidence>
<dbReference type="Pfam" id="PF21326">
    <property type="entry name" value="KDM6_GATAL"/>
    <property type="match status" value="1"/>
</dbReference>
<evidence type="ECO:0000256" key="13">
    <source>
        <dbReference type="ARBA" id="ARBA00034525"/>
    </source>
</evidence>
<dbReference type="Gene3D" id="2.10.110.20">
    <property type="match status" value="1"/>
</dbReference>
<dbReference type="InterPro" id="IPR048560">
    <property type="entry name" value="KDM6A_B-like_GATAL"/>
</dbReference>
<evidence type="ECO:0000256" key="10">
    <source>
        <dbReference type="ARBA" id="ARBA00023004"/>
    </source>
</evidence>
<dbReference type="PANTHER" id="PTHR14017:SF9">
    <property type="entry name" value="LYSINE-SPECIFIC DEMETHYLASE 6A"/>
    <property type="match status" value="1"/>
</dbReference>
<dbReference type="PROSITE" id="PS51184">
    <property type="entry name" value="JMJC"/>
    <property type="match status" value="1"/>
</dbReference>
<dbReference type="GO" id="GO:0046872">
    <property type="term" value="F:metal ion binding"/>
    <property type="evidence" value="ECO:0007669"/>
    <property type="project" value="UniProtKB-KW"/>
</dbReference>
<evidence type="ECO:0000256" key="9">
    <source>
        <dbReference type="ARBA" id="ARBA00023002"/>
    </source>
</evidence>
<sequence length="1355" mass="149606">YKLPNLVKTSEITGRMKCAVRCYESLILKAEGKVESDFFCQLGHFNLLLEDYPKGKNAAFLYGLGLVYFHYNAFQWAIKAFQEALYVDPSFCRAKEIHLRLGLMFKVNTDYESSLKHFQLALIDCNPCTLSNAESNFMINPFTFFLLQRKYHSAKEAYEQLLQIENLPAQVKATVLQQLGWMHHTVDQLGDKATKESYAIQYLQKSLEADPNSGQSWYFLGRCYSSIGKVQDAFISYRQSIDKSEASADTWCSIGVLYQQQNQPMDALQAYICAVQLDHGHAAAWMDLGTLYESCNQPQDAIKCYLNATRSKNCNNTSALAARIKTIFLSSFCLTQTPISQQSLPLHMIPSSQVDDLTSPAKRKRTSSPTKNTSDVWSSGHTVSHPPVQQQIHSWCLTPQKLQHLEQLRANRNNLNPAQKLMLEQLESQFVLMQQTGVAQVRSTGIPNGPTADSSLPTNSVSGQQPQVALTRVPNVAQRGIRPACPGQPMANGPFPAGPIPCSTARTLGSTDTILIGNNHITESGSNGNVPYLQRNALSLPHNRTNLTSSAEEPWKNQLSNSTQGLHKGQSSHLAGPNGERPLSSTGPSQHLQAAGTGIQNQNGHPATPSNSVTQGAALNHLSSHTATSGGQQGITLTKESKPSGNTSAVPETSRHSGETPNSTAGVEGLPNHVHQVTADAVSSPSHGDSKSPGLLSSDNPQLSALLMGKANNNVGTGTCDKVNNIHPAVHTKTENSVASSPSSAISTATPSPKSTEQTTTNSVTSLNSPHSGHTVNGEGLEDSQSPMKADPPPVSHKPSPQIIPSMSVSIYPSSAEVLKACRNLGKNGLSNSSILLDKCPPPRPPPPPYPPLPKDKLNPPTPSIYLENKRDAFFPPLHQFCTNPNNPVTVIRGLAGALKLDLGLFSTKTLVEANNEHIVEVRTQLLQPADENWDPTGTKKIWRCESSRSHTTIAKYAQYQASSFQESLREENEKKSHHKDHSDNESTSSDNSGRRRRGPFKTIKFGTNIDLSDDKKWKLQLHELTKLPAFVRVVSAGNLLSHVGHTILGMNTVQLYMKVPGSRTPGHQENNNFCSVNINIGPGDCEWFVVPESYWGVMNDFCEKNNMNFLMGSWWPNLEDLYEANVPVYRFIQRPGDLVWINAGTVHWVQAIGWCNNIAWNVGPLTACQYKLAVERYEWNKLQSVKSIVPMVHLSWNMARNIKVSDPKLFEMIKYCLLRTLKQCQTLREALIAAGKEIVWHGRAKDEPAHYCSICEVEVFDLLFVTSESNSRKTYVVHCQDCARKISTNLENFVVLEQYKMEDLMQVYDQFTLVSQINKWVHKYIICKAVVGCLGTPLYEYRGLSDSNGGLGYV</sequence>
<keyword evidence="10" id="KW-0408">Iron</keyword>
<dbReference type="GO" id="GO:0000978">
    <property type="term" value="F:RNA polymerase II cis-regulatory region sequence-specific DNA binding"/>
    <property type="evidence" value="ECO:0007669"/>
    <property type="project" value="TreeGrafter"/>
</dbReference>